<dbReference type="EMBL" id="FP565575">
    <property type="protein sequence ID" value="CBE67859.1"/>
    <property type="molecule type" value="Genomic_DNA"/>
</dbReference>
<proteinExistence type="predicted"/>
<accession>D5MLJ3</accession>
<dbReference type="KEGG" id="mox:DAMO_0796"/>
<dbReference type="HOGENOM" id="CLU_2341547_0_0_0"/>
<reference evidence="1 2" key="1">
    <citation type="journal article" date="2010" name="Nature">
        <title>Nitrite-driven anaerobic methane oxidation by oxygenic bacteria.</title>
        <authorList>
            <person name="Ettwig K.F."/>
            <person name="Butler M.K."/>
            <person name="Le Paslier D."/>
            <person name="Pelletier E."/>
            <person name="Mangenot S."/>
            <person name="Kuypers M.M.M."/>
            <person name="Schreiber F."/>
            <person name="Dutilh B.E."/>
            <person name="Zedelius J."/>
            <person name="de Beer D."/>
            <person name="Gloerich J."/>
            <person name="Wessels H.J.C.T."/>
            <person name="van Allen T."/>
            <person name="Luesken F."/>
            <person name="Wu M."/>
            <person name="van de Pas-Schoonen K.T."/>
            <person name="Op den Camp H.J.M."/>
            <person name="Janssen-Megens E.M."/>
            <person name="Francoijs K-J."/>
            <person name="Stunnenberg H."/>
            <person name="Weissenbach J."/>
            <person name="Jetten M.S.M."/>
            <person name="Strous M."/>
        </authorList>
    </citation>
    <scope>NUCLEOTIDE SEQUENCE [LARGE SCALE GENOMIC DNA]</scope>
</reference>
<dbReference type="AlphaFoldDB" id="D5MLJ3"/>
<protein>
    <submittedName>
        <fullName evidence="1">Uncharacterized protein</fullName>
    </submittedName>
</protein>
<evidence type="ECO:0000313" key="2">
    <source>
        <dbReference type="Proteomes" id="UP000006898"/>
    </source>
</evidence>
<name>D5MLJ3_METO1</name>
<gene>
    <name evidence="1" type="ORF">DAMO_0796</name>
</gene>
<evidence type="ECO:0000313" key="1">
    <source>
        <dbReference type="EMBL" id="CBE67859.1"/>
    </source>
</evidence>
<sequence length="97" mass="11070">MTIRPTWGCNLRHLLDGDRLHSGELCSQRLNDFERSALGVDHRQIAAFDTDTGDLPRGELFWVILEGLRVRASVVSQKSLYSVRGESFDQAHDERNM</sequence>
<organism evidence="1 2">
    <name type="scientific">Methylomirabilis oxygeniifera</name>
    <dbReference type="NCBI Taxonomy" id="671143"/>
    <lineage>
        <taxon>Bacteria</taxon>
        <taxon>Candidatus Methylomirabilota</taxon>
        <taxon>Candidatus Methylomirabilia</taxon>
        <taxon>Candidatus Methylomirabilales</taxon>
        <taxon>Candidatus Methylomirabilaceae</taxon>
        <taxon>Candidatus Methylomirabilis</taxon>
    </lineage>
</organism>
<dbReference type="Proteomes" id="UP000006898">
    <property type="component" value="Chromosome"/>
</dbReference>